<evidence type="ECO:0000313" key="3">
    <source>
        <dbReference type="Proteomes" id="UP000573599"/>
    </source>
</evidence>
<feature type="compositionally biased region" description="Low complexity" evidence="1">
    <location>
        <begin position="415"/>
        <end position="443"/>
    </location>
</feature>
<feature type="compositionally biased region" description="Gly residues" evidence="1">
    <location>
        <begin position="324"/>
        <end position="358"/>
    </location>
</feature>
<name>A0A852WFM2_9MICO</name>
<gene>
    <name evidence="2" type="ORF">BJ986_002520</name>
</gene>
<accession>A0A852WFM2</accession>
<reference evidence="2 3" key="1">
    <citation type="submission" date="2020-07" db="EMBL/GenBank/DDBJ databases">
        <title>Sequencing the genomes of 1000 actinobacteria strains.</title>
        <authorList>
            <person name="Klenk H.-P."/>
        </authorList>
    </citation>
    <scope>NUCLEOTIDE SEQUENCE [LARGE SCALE GENOMIC DNA]</scope>
    <source>
        <strain evidence="2 3">DSM 23987</strain>
    </source>
</reference>
<feature type="compositionally biased region" description="Basic residues" evidence="1">
    <location>
        <begin position="547"/>
        <end position="561"/>
    </location>
</feature>
<keyword evidence="3" id="KW-1185">Reference proteome</keyword>
<dbReference type="RefSeq" id="WP_179422293.1">
    <property type="nucleotide sequence ID" value="NZ_JACCAB010000001.1"/>
</dbReference>
<feature type="region of interest" description="Disordered" evidence="1">
    <location>
        <begin position="508"/>
        <end position="561"/>
    </location>
</feature>
<evidence type="ECO:0000313" key="2">
    <source>
        <dbReference type="EMBL" id="NYG08033.1"/>
    </source>
</evidence>
<dbReference type="AlphaFoldDB" id="A0A852WFM2"/>
<feature type="region of interest" description="Disordered" evidence="1">
    <location>
        <begin position="311"/>
        <end position="391"/>
    </location>
</feature>
<feature type="region of interest" description="Disordered" evidence="1">
    <location>
        <begin position="415"/>
        <end position="486"/>
    </location>
</feature>
<comment type="caution">
    <text evidence="2">The sequence shown here is derived from an EMBL/GenBank/DDBJ whole genome shotgun (WGS) entry which is preliminary data.</text>
</comment>
<feature type="compositionally biased region" description="Basic and acidic residues" evidence="1">
    <location>
        <begin position="508"/>
        <end position="524"/>
    </location>
</feature>
<organism evidence="2 3">
    <name type="scientific">Pedococcus badiiscoriae</name>
    <dbReference type="NCBI Taxonomy" id="642776"/>
    <lineage>
        <taxon>Bacteria</taxon>
        <taxon>Bacillati</taxon>
        <taxon>Actinomycetota</taxon>
        <taxon>Actinomycetes</taxon>
        <taxon>Micrococcales</taxon>
        <taxon>Intrasporangiaceae</taxon>
        <taxon>Pedococcus</taxon>
    </lineage>
</organism>
<proteinExistence type="predicted"/>
<dbReference type="Proteomes" id="UP000573599">
    <property type="component" value="Unassembled WGS sequence"/>
</dbReference>
<sequence>MPWEIATYLLGAQGGVEDDFARLYDVTNPVLVRYLRVITDAGPDELAELALGAWTAALPQLTACPPDEDAWLELVIGSAAVAAGGSLRGEGGGASTATANPAPDELDRAIEALRACPPDEADVLAMGLIANLGRDATARLTGHEPSAVLALVQRGQEHLPMSLESLTAALRAPARAGEVADLQRVSPLIATALAGPVPIAGGDTEAVQATSVAVALSATHARPGLPVSALTEPSLAELLGMESAAASGVVGLSAFRSAAGTPSRSARVGVGAGVWLLAVGGVGTAAAMTGFVTAAIDGIFGNHNAAPLVTAEGPATPGTPFPGGNTGGGTGGNTGGGTGGNTGGGTGGNPGGGTGGKVPSGPGTRPAPKGHTSTPPGPQQATGGGSAQAVSLPGRSRTIQIVLTSFGVPTDSVPATPTVIPTTPTVPTTPTIPTTPTGVVSGPVPVPPVSVPPASQGNGKGNGDKTVAQAGRQAEREAKATAKAAAKAAAKAEREAKATAKAAAKAAAKAEREANATAKAERKASSKHKGLGHATSTAKGHAETTAHGHKAHGKAHGHTKA</sequence>
<dbReference type="EMBL" id="JACCAB010000001">
    <property type="protein sequence ID" value="NYG08033.1"/>
    <property type="molecule type" value="Genomic_DNA"/>
</dbReference>
<evidence type="ECO:0000256" key="1">
    <source>
        <dbReference type="SAM" id="MobiDB-lite"/>
    </source>
</evidence>
<protein>
    <submittedName>
        <fullName evidence="2">Uncharacterized protein</fullName>
    </submittedName>
</protein>